<dbReference type="Proteomes" id="UP001470230">
    <property type="component" value="Unassembled WGS sequence"/>
</dbReference>
<dbReference type="EMBL" id="JAPFFF010000017">
    <property type="protein sequence ID" value="KAK8863870.1"/>
    <property type="molecule type" value="Genomic_DNA"/>
</dbReference>
<evidence type="ECO:0000313" key="1">
    <source>
        <dbReference type="EMBL" id="KAK8863870.1"/>
    </source>
</evidence>
<name>A0ABR2ILD5_9EUKA</name>
<comment type="caution">
    <text evidence="1">The sequence shown here is derived from an EMBL/GenBank/DDBJ whole genome shotgun (WGS) entry which is preliminary data.</text>
</comment>
<evidence type="ECO:0000313" key="2">
    <source>
        <dbReference type="Proteomes" id="UP001470230"/>
    </source>
</evidence>
<proteinExistence type="predicted"/>
<sequence length="1625" mass="188303">MTKPEPSPNFKALLQVINDEKTLDCDKYIHCLAFLPTIRTDIQFLFDDLSIDDPKKREKPLDKILENISKIFSYRKPADFHFTQDELFSKIKSLVLIKQRLLSFNVLNSYFLILNHLLSFAKNNHEVLNAFRGYLDQSNNKEVVYSAFAMNFDEIRQEAFLSVVREDDSHLKNPILLFAFSNIISVYEKYDNVPQELKHYVEVQRIQKGLMPTAQLSIVDQSNKSRSKNSNETKSILFSDNSRNIFILYFLIPLQTFYPPYQAISIDTEYGIMYMNILNSNDYAVIYLVTKFMAAMPATDENDSFPKNNQFSTFIIKTANYILDFDSDISQNILTFAQKRDDASMFVETIISMVDDPEKYRAAIYIGLHTNMFSNGTFVAGCFPAKVTKKELFIPILESMLFLNQKSFIQKTNIPTILISVFSILSNRNNKDEIVLDLTLKAFQGIINADLINYIYLQTVDSACDIHTYYLIPIIQLLIENKSKIPNLETRQFLSDQLIKKYFKCIAAIARLIENDNESYISDQNKLTLLNFLNLINCFDISKPPQNDDQKIRDYWSSMRSKFTILYLMKYYVLNLMATDQHSTNFFDDFISTISTLFNQDHRYAVVVSLLPYTSNTEETIDRAILVINDLGIKSDFVSFYNTRLYISPDHTLKKLKAIVDDNEKNKNKLLPGILDLIGKISQQLTSCEDYITYSTFNRQNDEKEIEQKKKECERIYKSLGIFLEKLKYYKNEKVFNTVQIESRMAVFEASKNPNITLSDKFINDIIGIPFFYNSFSYLLRKLKSPTAFDAECASKAWVHHLMVRDHDHCFNREIAKDLLSTIAKDKSQVITKIVSSILDDIKFADDDNEDNNSYNNNDEKAYVFVNFLEEIAINGCSKTYAYSTSDPKIVICFSRFCFSKNDKVRGSAFRFIINYFAIIFPYTDGTSNVQNSDPLCFYMKKHTQADRILVFLSLFQRVFSTRKVLAREVFEGVTKMKKVDMHHVLLCKSIVLTNFVSHRNSMDVNISFDTDADNSYNAYNYNSNYNYNRMNNPNVNRPIMNPAMNPNVNLGSNANNDSADQLTNDDLIPNSVLYKFSKLIFRTAKVSFEAQETVKLIAIKDIDKFIHFIMGCKSTDFIACVVRRIMYSTKLRNSFIDSFICYIFRCGIPIGSNKELNENDIKITDAEVAFLNFIITSDNSGELIYMNRGKLLLIFTMLIGISNRSKDRSKLKNNTKLSEMLTLITSSNYINRKQINELPRLIQLNTDDDEKFSKSLSEIANELMNLEPDRFKEFIVCSKNCVRDGVNCVYYSIAVLLIHLSSAFSQYGSATAMTMRNPLWSIVTEAFHKSNSTSHKNLRLLTHELNELTDPIIREIPHGNKINMLDYILDSLSDHLDDYRANAVEMVCRLFLYSNDISSEYREKIITNLQIAFQLTTKEKDRIKKGRGKEKEKMLNPQPVEKEKSNVFTKIFTKNKNKKDAKEIVDLRYPELDQKVLNMLNILAEGRGSSAFSIFGSWKKTRLSNVDIAELICKGNQIQRQLASQLFMSLFNVHMVEDVVKLFIIKFSREDFNELCERIIFVDKSEIDREWYEVLTWIYQSFRNYGEIDPTLKQRLFSLSLEISIDSDHNCRELALQTLNLFSI</sequence>
<reference evidence="1 2" key="1">
    <citation type="submission" date="2024-04" db="EMBL/GenBank/DDBJ databases">
        <title>Tritrichomonas musculus Genome.</title>
        <authorList>
            <person name="Alves-Ferreira E."/>
            <person name="Grigg M."/>
            <person name="Lorenzi H."/>
            <person name="Galac M."/>
        </authorList>
    </citation>
    <scope>NUCLEOTIDE SEQUENCE [LARGE SCALE GENOMIC DNA]</scope>
    <source>
        <strain evidence="1 2">EAF2021</strain>
    </source>
</reference>
<gene>
    <name evidence="1" type="ORF">M9Y10_011561</name>
</gene>
<evidence type="ECO:0008006" key="3">
    <source>
        <dbReference type="Google" id="ProtNLM"/>
    </source>
</evidence>
<dbReference type="PANTHER" id="PTHR42264">
    <property type="entry name" value="EPHRIN_REC_LIKE DOMAIN-CONTAINING PROTEIN"/>
    <property type="match status" value="1"/>
</dbReference>
<keyword evidence="2" id="KW-1185">Reference proteome</keyword>
<organism evidence="1 2">
    <name type="scientific">Tritrichomonas musculus</name>
    <dbReference type="NCBI Taxonomy" id="1915356"/>
    <lineage>
        <taxon>Eukaryota</taxon>
        <taxon>Metamonada</taxon>
        <taxon>Parabasalia</taxon>
        <taxon>Tritrichomonadida</taxon>
        <taxon>Tritrichomonadidae</taxon>
        <taxon>Tritrichomonas</taxon>
    </lineage>
</organism>
<accession>A0ABR2ILD5</accession>
<protein>
    <recommendedName>
        <fullName evidence="3">HEAT repeat-containing protein 1</fullName>
    </recommendedName>
</protein>